<keyword evidence="2" id="KW-1185">Reference proteome</keyword>
<evidence type="ECO:0000313" key="2">
    <source>
        <dbReference type="Proteomes" id="UP000789901"/>
    </source>
</evidence>
<name>A0ABN7VNC0_GIGMA</name>
<feature type="non-terminal residue" evidence="1">
    <location>
        <position position="58"/>
    </location>
</feature>
<sequence>MENKRCRTNRSREMVINRKEFYCGTSTNCSNDVKEIQNKDQNAQEKFIQKSETSIQPG</sequence>
<proteinExistence type="predicted"/>
<protein>
    <submittedName>
        <fullName evidence="1">6907_t:CDS:1</fullName>
    </submittedName>
</protein>
<reference evidence="1 2" key="1">
    <citation type="submission" date="2021-06" db="EMBL/GenBank/DDBJ databases">
        <authorList>
            <person name="Kallberg Y."/>
            <person name="Tangrot J."/>
            <person name="Rosling A."/>
        </authorList>
    </citation>
    <scope>NUCLEOTIDE SEQUENCE [LARGE SCALE GENOMIC DNA]</scope>
    <source>
        <strain evidence="1 2">120-4 pot B 10/14</strain>
    </source>
</reference>
<organism evidence="1 2">
    <name type="scientific">Gigaspora margarita</name>
    <dbReference type="NCBI Taxonomy" id="4874"/>
    <lineage>
        <taxon>Eukaryota</taxon>
        <taxon>Fungi</taxon>
        <taxon>Fungi incertae sedis</taxon>
        <taxon>Mucoromycota</taxon>
        <taxon>Glomeromycotina</taxon>
        <taxon>Glomeromycetes</taxon>
        <taxon>Diversisporales</taxon>
        <taxon>Gigasporaceae</taxon>
        <taxon>Gigaspora</taxon>
    </lineage>
</organism>
<comment type="caution">
    <text evidence="1">The sequence shown here is derived from an EMBL/GenBank/DDBJ whole genome shotgun (WGS) entry which is preliminary data.</text>
</comment>
<dbReference type="Proteomes" id="UP000789901">
    <property type="component" value="Unassembled WGS sequence"/>
</dbReference>
<accession>A0ABN7VNC0</accession>
<evidence type="ECO:0000313" key="1">
    <source>
        <dbReference type="EMBL" id="CAG8788408.1"/>
    </source>
</evidence>
<gene>
    <name evidence="1" type="ORF">GMARGA_LOCUS20829</name>
</gene>
<dbReference type="EMBL" id="CAJVQB010018659">
    <property type="protein sequence ID" value="CAG8788408.1"/>
    <property type="molecule type" value="Genomic_DNA"/>
</dbReference>